<feature type="region of interest" description="Disordered" evidence="1">
    <location>
        <begin position="88"/>
        <end position="111"/>
    </location>
</feature>
<organism evidence="2 3">
    <name type="scientific">Taxus chinensis</name>
    <name type="common">Chinese yew</name>
    <name type="synonym">Taxus wallichiana var. chinensis</name>
    <dbReference type="NCBI Taxonomy" id="29808"/>
    <lineage>
        <taxon>Eukaryota</taxon>
        <taxon>Viridiplantae</taxon>
        <taxon>Streptophyta</taxon>
        <taxon>Embryophyta</taxon>
        <taxon>Tracheophyta</taxon>
        <taxon>Spermatophyta</taxon>
        <taxon>Pinopsida</taxon>
        <taxon>Pinidae</taxon>
        <taxon>Conifers II</taxon>
        <taxon>Cupressales</taxon>
        <taxon>Taxaceae</taxon>
        <taxon>Taxus</taxon>
    </lineage>
</organism>
<reference evidence="2 3" key="1">
    <citation type="journal article" date="2021" name="Nat. Plants">
        <title>The Taxus genome provides insights into paclitaxel biosynthesis.</title>
        <authorList>
            <person name="Xiong X."/>
            <person name="Gou J."/>
            <person name="Liao Q."/>
            <person name="Li Y."/>
            <person name="Zhou Q."/>
            <person name="Bi G."/>
            <person name="Li C."/>
            <person name="Du R."/>
            <person name="Wang X."/>
            <person name="Sun T."/>
            <person name="Guo L."/>
            <person name="Liang H."/>
            <person name="Lu P."/>
            <person name="Wu Y."/>
            <person name="Zhang Z."/>
            <person name="Ro D.K."/>
            <person name="Shang Y."/>
            <person name="Huang S."/>
            <person name="Yan J."/>
        </authorList>
    </citation>
    <scope>NUCLEOTIDE SEQUENCE [LARGE SCALE GENOMIC DNA]</scope>
    <source>
        <strain evidence="2">Ta-2019</strain>
    </source>
</reference>
<evidence type="ECO:0000256" key="1">
    <source>
        <dbReference type="SAM" id="MobiDB-lite"/>
    </source>
</evidence>
<feature type="region of interest" description="Disordered" evidence="1">
    <location>
        <begin position="32"/>
        <end position="53"/>
    </location>
</feature>
<dbReference type="AlphaFoldDB" id="A0AA38G4F6"/>
<feature type="compositionally biased region" description="Basic and acidic residues" evidence="1">
    <location>
        <begin position="102"/>
        <end position="111"/>
    </location>
</feature>
<dbReference type="EMBL" id="JAHRHJ020000005">
    <property type="protein sequence ID" value="KAH9315280.1"/>
    <property type="molecule type" value="Genomic_DNA"/>
</dbReference>
<sequence>MTIGCYEHKTDFMFIMKEIEDLQEVDLKTKTMKRKMKQGASKKSRIEERKCKSRWRRQTIPENAIRMNWKTRKKRNYLSRSSNSFLKGTLMQEHQGTRHNKVIQDHDTCFQ</sequence>
<comment type="caution">
    <text evidence="2">The sequence shown here is derived from an EMBL/GenBank/DDBJ whole genome shotgun (WGS) entry which is preliminary data.</text>
</comment>
<evidence type="ECO:0000313" key="3">
    <source>
        <dbReference type="Proteomes" id="UP000824469"/>
    </source>
</evidence>
<proteinExistence type="predicted"/>
<keyword evidence="3" id="KW-1185">Reference proteome</keyword>
<accession>A0AA38G4F6</accession>
<protein>
    <submittedName>
        <fullName evidence="2">Uncharacterized protein</fullName>
    </submittedName>
</protein>
<feature type="compositionally biased region" description="Basic residues" evidence="1">
    <location>
        <begin position="32"/>
        <end position="43"/>
    </location>
</feature>
<gene>
    <name evidence="2" type="ORF">KI387_023907</name>
</gene>
<name>A0AA38G4F6_TAXCH</name>
<dbReference type="Proteomes" id="UP000824469">
    <property type="component" value="Unassembled WGS sequence"/>
</dbReference>
<feature type="non-terminal residue" evidence="2">
    <location>
        <position position="111"/>
    </location>
</feature>
<evidence type="ECO:0000313" key="2">
    <source>
        <dbReference type="EMBL" id="KAH9315280.1"/>
    </source>
</evidence>